<dbReference type="Proteomes" id="UP000326169">
    <property type="component" value="Unassembled WGS sequence"/>
</dbReference>
<dbReference type="EMBL" id="BIMW01000127">
    <property type="protein sequence ID" value="GCE95324.1"/>
    <property type="molecule type" value="Genomic_DNA"/>
</dbReference>
<gene>
    <name evidence="2" type="ORF">NIES46_33870</name>
</gene>
<proteinExistence type="predicted"/>
<keyword evidence="3" id="KW-1185">Reference proteome</keyword>
<evidence type="ECO:0000256" key="1">
    <source>
        <dbReference type="SAM" id="MobiDB-lite"/>
    </source>
</evidence>
<comment type="caution">
    <text evidence="2">The sequence shown here is derived from an EMBL/GenBank/DDBJ whole genome shotgun (WGS) entry which is preliminary data.</text>
</comment>
<accession>A0A5M3T765</accession>
<sequence>MGSILGSAQAKNCLVGISTPWLDHRIPWRSIDELTHYQDSLGAKSDSRGRRREHCQNKWQ</sequence>
<name>A0A5M3T765_LIMPL</name>
<organism evidence="2 3">
    <name type="scientific">Limnospira platensis NIES-46</name>
    <dbReference type="NCBI Taxonomy" id="1236695"/>
    <lineage>
        <taxon>Bacteria</taxon>
        <taxon>Bacillati</taxon>
        <taxon>Cyanobacteriota</taxon>
        <taxon>Cyanophyceae</taxon>
        <taxon>Oscillatoriophycideae</taxon>
        <taxon>Oscillatoriales</taxon>
        <taxon>Sirenicapillariaceae</taxon>
        <taxon>Limnospira</taxon>
    </lineage>
</organism>
<evidence type="ECO:0000313" key="2">
    <source>
        <dbReference type="EMBL" id="GCE95324.1"/>
    </source>
</evidence>
<evidence type="ECO:0000313" key="3">
    <source>
        <dbReference type="Proteomes" id="UP000326169"/>
    </source>
</evidence>
<feature type="region of interest" description="Disordered" evidence="1">
    <location>
        <begin position="41"/>
        <end position="60"/>
    </location>
</feature>
<reference evidence="2 3" key="1">
    <citation type="journal article" date="2019" name="J Genomics">
        <title>The Draft Genome of a Hydrogen-producing Cyanobacterium, Arthrospira platensis NIES-46.</title>
        <authorList>
            <person name="Suzuki S."/>
            <person name="Yamaguchi H."/>
            <person name="Kawachi M."/>
        </authorList>
    </citation>
    <scope>NUCLEOTIDE SEQUENCE [LARGE SCALE GENOMIC DNA]</scope>
    <source>
        <strain evidence="2 3">NIES-46</strain>
    </source>
</reference>
<protein>
    <submittedName>
        <fullName evidence="2">Uncharacterized protein</fullName>
    </submittedName>
</protein>